<dbReference type="PIRSF" id="PIRSF016789">
    <property type="entry name" value="DUF454"/>
    <property type="match status" value="1"/>
</dbReference>
<dbReference type="Proteomes" id="UP000675940">
    <property type="component" value="Unassembled WGS sequence"/>
</dbReference>
<feature type="transmembrane region" description="Helical" evidence="1">
    <location>
        <begin position="82"/>
        <end position="103"/>
    </location>
</feature>
<keyword evidence="1" id="KW-0812">Transmembrane</keyword>
<evidence type="ECO:0000313" key="3">
    <source>
        <dbReference type="Proteomes" id="UP000675940"/>
    </source>
</evidence>
<dbReference type="RefSeq" id="WP_209358338.1">
    <property type="nucleotide sequence ID" value="NZ_JAGISH010000001.1"/>
</dbReference>
<dbReference type="Pfam" id="PF04304">
    <property type="entry name" value="DUF454"/>
    <property type="match status" value="1"/>
</dbReference>
<organism evidence="2 3">
    <name type="scientific">Sagittula salina</name>
    <dbReference type="NCBI Taxonomy" id="2820268"/>
    <lineage>
        <taxon>Bacteria</taxon>
        <taxon>Pseudomonadati</taxon>
        <taxon>Pseudomonadota</taxon>
        <taxon>Alphaproteobacteria</taxon>
        <taxon>Rhodobacterales</taxon>
        <taxon>Roseobacteraceae</taxon>
        <taxon>Sagittula</taxon>
    </lineage>
</organism>
<dbReference type="InterPro" id="IPR007401">
    <property type="entry name" value="DUF454"/>
</dbReference>
<evidence type="ECO:0000313" key="2">
    <source>
        <dbReference type="EMBL" id="MBP0480915.1"/>
    </source>
</evidence>
<gene>
    <name evidence="2" type="ORF">J5474_00215</name>
</gene>
<dbReference type="PANTHER" id="PTHR35813">
    <property type="entry name" value="INNER MEMBRANE PROTEIN YBAN"/>
    <property type="match status" value="1"/>
</dbReference>
<comment type="caution">
    <text evidence="2">The sequence shown here is derived from an EMBL/GenBank/DDBJ whole genome shotgun (WGS) entry which is preliminary data.</text>
</comment>
<reference evidence="2" key="1">
    <citation type="submission" date="2021-03" db="EMBL/GenBank/DDBJ databases">
        <title>Sagittula salina sp. nov. strain M10.9X isolated from the marine waste.</title>
        <authorList>
            <person name="Satari L."/>
            <person name="Molina-Menor E."/>
            <person name="Vidal-Verdu A."/>
            <person name="Pascual J."/>
            <person name="Pereto J."/>
            <person name="Porcar M."/>
        </authorList>
    </citation>
    <scope>NUCLEOTIDE SEQUENCE</scope>
    <source>
        <strain evidence="2">M10.9X</strain>
    </source>
</reference>
<dbReference type="GO" id="GO:0005886">
    <property type="term" value="C:plasma membrane"/>
    <property type="evidence" value="ECO:0007669"/>
    <property type="project" value="TreeGrafter"/>
</dbReference>
<name>A0A940MJH6_9RHOB</name>
<keyword evidence="3" id="KW-1185">Reference proteome</keyword>
<dbReference type="AlphaFoldDB" id="A0A940MJH6"/>
<accession>A0A940MJH6</accession>
<proteinExistence type="predicted"/>
<dbReference type="PANTHER" id="PTHR35813:SF1">
    <property type="entry name" value="INNER MEMBRANE PROTEIN YBAN"/>
    <property type="match status" value="1"/>
</dbReference>
<dbReference type="EMBL" id="JAGISH010000001">
    <property type="protein sequence ID" value="MBP0480915.1"/>
    <property type="molecule type" value="Genomic_DNA"/>
</dbReference>
<keyword evidence="1" id="KW-1133">Transmembrane helix</keyword>
<protein>
    <submittedName>
        <fullName evidence="2">YbaN family protein</fullName>
    </submittedName>
</protein>
<sequence>MPPARRLASPLWTLAGVIALALGLIGIVLPLMPTTVFLLLAGFCFTKGSPRLRRWLETHPRLGPPVLAWEQTGAIARRHKRLAVAMMAATFALCAALGLPLWVLGLQAACLLGAGTYVWTRPDT</sequence>
<evidence type="ECO:0000256" key="1">
    <source>
        <dbReference type="SAM" id="Phobius"/>
    </source>
</evidence>
<keyword evidence="1" id="KW-0472">Membrane</keyword>
<feature type="transmembrane region" description="Helical" evidence="1">
    <location>
        <begin position="12"/>
        <end position="45"/>
    </location>
</feature>